<proteinExistence type="predicted"/>
<dbReference type="InterPro" id="IPR018004">
    <property type="entry name" value="KilA/APSES_HTH"/>
</dbReference>
<accession>A0AAD5KET5</accession>
<dbReference type="EMBL" id="WJBH02000290">
    <property type="protein sequence ID" value="KAI9549607.1"/>
    <property type="molecule type" value="Genomic_DNA"/>
</dbReference>
<evidence type="ECO:0000313" key="3">
    <source>
        <dbReference type="Proteomes" id="UP000820818"/>
    </source>
</evidence>
<reference evidence="2" key="1">
    <citation type="submission" date="2022-05" db="EMBL/GenBank/DDBJ databases">
        <title>A multi-omics perspective on studying reproductive biology in Daphnia sinensis.</title>
        <authorList>
            <person name="Jia J."/>
        </authorList>
    </citation>
    <scope>NUCLEOTIDE SEQUENCE</scope>
    <source>
        <strain evidence="2">WSL</strain>
    </source>
</reference>
<dbReference type="AlphaFoldDB" id="A0AAD5KET5"/>
<dbReference type="PROSITE" id="PS51301">
    <property type="entry name" value="KILA_N"/>
    <property type="match status" value="1"/>
</dbReference>
<dbReference type="InterPro" id="IPR017880">
    <property type="entry name" value="KilA_N"/>
</dbReference>
<dbReference type="Proteomes" id="UP000820818">
    <property type="component" value="Unassembled WGS sequence"/>
</dbReference>
<keyword evidence="3" id="KW-1185">Reference proteome</keyword>
<gene>
    <name evidence="2" type="ORF">GHT06_003793</name>
</gene>
<sequence length="341" mass="38204">MSPSRITLLPYTASVSLPSMPAMPTPALPVQRVVVREGRVLGEGEVFTVTDGEGNLMTYGEVRNGVMGVNATLIGKNEGKAWSNWYRLDGTRALLDEMEKKRNPSHLKAGSVTQPSDVKAGLTEAGLSIMIDYSRLKYQGADSDKLRGTWVHTDVAAAFAQHISPAYHARWCAIQEAAKRDTITREEEEKRETARRLYEHSLAAQAALHHVDSNFYLVKQLNWERTESAKTGPCLYFSIRRNYILYGQTGISFNKRYGDGKLDDEIIEGRMLILPAQDAEDAKILERAWSRIIAGLAIRRGKRERFVGDWEPFVSAVTQWNKDYSGRPDLAIVLPAMPTFS</sequence>
<dbReference type="Pfam" id="PF04383">
    <property type="entry name" value="KilA-N"/>
    <property type="match status" value="1"/>
</dbReference>
<evidence type="ECO:0000259" key="1">
    <source>
        <dbReference type="PROSITE" id="PS51301"/>
    </source>
</evidence>
<feature type="domain" description="KilA-N" evidence="1">
    <location>
        <begin position="46"/>
        <end position="178"/>
    </location>
</feature>
<name>A0AAD5KET5_9CRUS</name>
<protein>
    <recommendedName>
        <fullName evidence="1">KilA-N domain-containing protein</fullName>
    </recommendedName>
</protein>
<organism evidence="2 3">
    <name type="scientific">Daphnia sinensis</name>
    <dbReference type="NCBI Taxonomy" id="1820382"/>
    <lineage>
        <taxon>Eukaryota</taxon>
        <taxon>Metazoa</taxon>
        <taxon>Ecdysozoa</taxon>
        <taxon>Arthropoda</taxon>
        <taxon>Crustacea</taxon>
        <taxon>Branchiopoda</taxon>
        <taxon>Diplostraca</taxon>
        <taxon>Cladocera</taxon>
        <taxon>Anomopoda</taxon>
        <taxon>Daphniidae</taxon>
        <taxon>Daphnia</taxon>
        <taxon>Daphnia similis group</taxon>
    </lineage>
</organism>
<comment type="caution">
    <text evidence="2">The sequence shown here is derived from an EMBL/GenBank/DDBJ whole genome shotgun (WGS) entry which is preliminary data.</text>
</comment>
<evidence type="ECO:0000313" key="2">
    <source>
        <dbReference type="EMBL" id="KAI9549607.1"/>
    </source>
</evidence>